<sequence>MEQELLTVVNNEIQQAVQNALTYLSTHQLLLNQLSDSPRCRSLSSSPQTPFHKTISRCSDPLINNEFVQYEPLSLPNNQKTKRLADIQYSFSLYQPFFTKAHDQQQQHLTGIRSFADELVEQSIESALYQIQEDEPACSSETLQTLNLYLGDMVSSLIQQMITSIHSSDVENLSNQITKDIMGSALSTVTNETTSECEDNDESVDSLVDNLTERIYTDSTEKLKKIFMTKNDTDWM</sequence>
<evidence type="ECO:0000313" key="1">
    <source>
        <dbReference type="EMBL" id="CAF0881620.1"/>
    </source>
</evidence>
<reference evidence="1" key="1">
    <citation type="submission" date="2021-02" db="EMBL/GenBank/DDBJ databases">
        <authorList>
            <person name="Nowell W R."/>
        </authorList>
    </citation>
    <scope>NUCLEOTIDE SEQUENCE</scope>
</reference>
<name>A0A813YB15_ADIRI</name>
<dbReference type="EMBL" id="CAJNOJ010000029">
    <property type="protein sequence ID" value="CAF0881620.1"/>
    <property type="molecule type" value="Genomic_DNA"/>
</dbReference>
<organism evidence="1 2">
    <name type="scientific">Adineta ricciae</name>
    <name type="common">Rotifer</name>
    <dbReference type="NCBI Taxonomy" id="249248"/>
    <lineage>
        <taxon>Eukaryota</taxon>
        <taxon>Metazoa</taxon>
        <taxon>Spiralia</taxon>
        <taxon>Gnathifera</taxon>
        <taxon>Rotifera</taxon>
        <taxon>Eurotatoria</taxon>
        <taxon>Bdelloidea</taxon>
        <taxon>Adinetida</taxon>
        <taxon>Adinetidae</taxon>
        <taxon>Adineta</taxon>
    </lineage>
</organism>
<dbReference type="Proteomes" id="UP000663852">
    <property type="component" value="Unassembled WGS sequence"/>
</dbReference>
<gene>
    <name evidence="1" type="ORF">EDS130_LOCUS8819</name>
</gene>
<comment type="caution">
    <text evidence="1">The sequence shown here is derived from an EMBL/GenBank/DDBJ whole genome shotgun (WGS) entry which is preliminary data.</text>
</comment>
<dbReference type="OrthoDB" id="10016581at2759"/>
<proteinExistence type="predicted"/>
<dbReference type="AlphaFoldDB" id="A0A813YB15"/>
<accession>A0A813YB15</accession>
<protein>
    <submittedName>
        <fullName evidence="1">Uncharacterized protein</fullName>
    </submittedName>
</protein>
<evidence type="ECO:0000313" key="2">
    <source>
        <dbReference type="Proteomes" id="UP000663852"/>
    </source>
</evidence>